<keyword evidence="2" id="KW-1185">Reference proteome</keyword>
<name>A0A2C9XQX5_9ENTE</name>
<evidence type="ECO:0000313" key="1">
    <source>
        <dbReference type="EMBL" id="OTP11814.1"/>
    </source>
</evidence>
<dbReference type="Pfam" id="PF11687">
    <property type="entry name" value="DUF3284"/>
    <property type="match status" value="1"/>
</dbReference>
<dbReference type="Proteomes" id="UP000194933">
    <property type="component" value="Unassembled WGS sequence"/>
</dbReference>
<dbReference type="STRING" id="1987383.A5844_000028"/>
<proteinExistence type="predicted"/>
<protein>
    <recommendedName>
        <fullName evidence="3">DUF3284 domain-containing protein</fullName>
    </recommendedName>
</protein>
<dbReference type="RefSeq" id="WP_086283052.1">
    <property type="nucleotide sequence ID" value="NZ_NGMO01000001.1"/>
</dbReference>
<sequence length="153" mass="18017">MRIDTLNYRKKIPKESVTFFAVLLEEQLAYFQRKDPTIKRLSEGTTIVTNLNTKLNQEIIPSTMTVQKLVVNEIFETTTNYVGGTIVQRYQLTKQGPNEFVLVYSERNELLDAKIQLSLLFVLPIYKFFYNRHIAKRINYLLKKVEYLSESKK</sequence>
<organism evidence="1 2">
    <name type="scientific">Candidatus Enterococcus wittei</name>
    <dbReference type="NCBI Taxonomy" id="1987383"/>
    <lineage>
        <taxon>Bacteria</taxon>
        <taxon>Bacillati</taxon>
        <taxon>Bacillota</taxon>
        <taxon>Bacilli</taxon>
        <taxon>Lactobacillales</taxon>
        <taxon>Enterococcaceae</taxon>
        <taxon>Enterococcus</taxon>
    </lineage>
</organism>
<dbReference type="AlphaFoldDB" id="A0A2C9XQX5"/>
<comment type="caution">
    <text evidence="1">The sequence shown here is derived from an EMBL/GenBank/DDBJ whole genome shotgun (WGS) entry which is preliminary data.</text>
</comment>
<reference evidence="1 2" key="1">
    <citation type="submission" date="2017-05" db="EMBL/GenBank/DDBJ databases">
        <title>The Genome Sequence of Enterococcus sp. 10A9_DIV0425.</title>
        <authorList>
            <consortium name="The Broad Institute Genomics Platform"/>
            <consortium name="The Broad Institute Genomic Center for Infectious Diseases"/>
            <person name="Earl A."/>
            <person name="Manson A."/>
            <person name="Schwartman J."/>
            <person name="Gilmore M."/>
            <person name="Abouelleil A."/>
            <person name="Cao P."/>
            <person name="Chapman S."/>
            <person name="Cusick C."/>
            <person name="Shea T."/>
            <person name="Young S."/>
            <person name="Neafsey D."/>
            <person name="Nusbaum C."/>
            <person name="Birren B."/>
        </authorList>
    </citation>
    <scope>NUCLEOTIDE SEQUENCE [LARGE SCALE GENOMIC DNA]</scope>
    <source>
        <strain evidence="1 2">10A9_DIV0425</strain>
    </source>
</reference>
<evidence type="ECO:0000313" key="2">
    <source>
        <dbReference type="Proteomes" id="UP000194933"/>
    </source>
</evidence>
<gene>
    <name evidence="1" type="ORF">A5844_000028</name>
</gene>
<dbReference type="EMBL" id="NGMO01000001">
    <property type="protein sequence ID" value="OTP11814.1"/>
    <property type="molecule type" value="Genomic_DNA"/>
</dbReference>
<dbReference type="InterPro" id="IPR021701">
    <property type="entry name" value="DUF3284"/>
</dbReference>
<evidence type="ECO:0008006" key="3">
    <source>
        <dbReference type="Google" id="ProtNLM"/>
    </source>
</evidence>
<accession>A0A2C9XQX5</accession>